<evidence type="ECO:0000313" key="3">
    <source>
        <dbReference type="EMBL" id="KAK4099104.1"/>
    </source>
</evidence>
<organism evidence="3 4">
    <name type="scientific">Parathielavia hyrcaniae</name>
    <dbReference type="NCBI Taxonomy" id="113614"/>
    <lineage>
        <taxon>Eukaryota</taxon>
        <taxon>Fungi</taxon>
        <taxon>Dikarya</taxon>
        <taxon>Ascomycota</taxon>
        <taxon>Pezizomycotina</taxon>
        <taxon>Sordariomycetes</taxon>
        <taxon>Sordariomycetidae</taxon>
        <taxon>Sordariales</taxon>
        <taxon>Chaetomiaceae</taxon>
        <taxon>Parathielavia</taxon>
    </lineage>
</organism>
<dbReference type="SUPFAM" id="SSF48208">
    <property type="entry name" value="Six-hairpin glycosidases"/>
    <property type="match status" value="1"/>
</dbReference>
<feature type="signal peptide" evidence="2">
    <location>
        <begin position="1"/>
        <end position="24"/>
    </location>
</feature>
<evidence type="ECO:0000313" key="4">
    <source>
        <dbReference type="Proteomes" id="UP001305647"/>
    </source>
</evidence>
<reference evidence="3" key="2">
    <citation type="submission" date="2023-05" db="EMBL/GenBank/DDBJ databases">
        <authorList>
            <consortium name="Lawrence Berkeley National Laboratory"/>
            <person name="Steindorff A."/>
            <person name="Hensen N."/>
            <person name="Bonometti L."/>
            <person name="Westerberg I."/>
            <person name="Brannstrom I.O."/>
            <person name="Guillou S."/>
            <person name="Cros-Aarteil S."/>
            <person name="Calhoun S."/>
            <person name="Haridas S."/>
            <person name="Kuo A."/>
            <person name="Mondo S."/>
            <person name="Pangilinan J."/>
            <person name="Riley R."/>
            <person name="Labutti K."/>
            <person name="Andreopoulos B."/>
            <person name="Lipzen A."/>
            <person name="Chen C."/>
            <person name="Yanf M."/>
            <person name="Daum C."/>
            <person name="Ng V."/>
            <person name="Clum A."/>
            <person name="Ohm R."/>
            <person name="Martin F."/>
            <person name="Silar P."/>
            <person name="Natvig D."/>
            <person name="Lalanne C."/>
            <person name="Gautier V."/>
            <person name="Ament-Velasquez S.L."/>
            <person name="Kruys A."/>
            <person name="Hutchinson M.I."/>
            <person name="Powell A.J."/>
            <person name="Barry K."/>
            <person name="Miller A.N."/>
            <person name="Grigoriev I.V."/>
            <person name="Debuchy R."/>
            <person name="Gladieux P."/>
            <person name="Thoren M.H."/>
            <person name="Johannesson H."/>
        </authorList>
    </citation>
    <scope>NUCLEOTIDE SEQUENCE</scope>
    <source>
        <strain evidence="3">CBS 757.83</strain>
    </source>
</reference>
<dbReference type="AlphaFoldDB" id="A0AAN6T029"/>
<dbReference type="EMBL" id="MU863652">
    <property type="protein sequence ID" value="KAK4099104.1"/>
    <property type="molecule type" value="Genomic_DNA"/>
</dbReference>
<evidence type="ECO:0000256" key="2">
    <source>
        <dbReference type="SAM" id="SignalP"/>
    </source>
</evidence>
<keyword evidence="1" id="KW-0378">Hydrolase</keyword>
<accession>A0AAN6T029</accession>
<feature type="chain" id="PRO_5042906124" evidence="2">
    <location>
        <begin position="25"/>
        <end position="386"/>
    </location>
</feature>
<dbReference type="InterPro" id="IPR010905">
    <property type="entry name" value="Glyco_hydro_88"/>
</dbReference>
<dbReference type="PANTHER" id="PTHR41814">
    <property type="entry name" value="EXPRESSED PROTEIN"/>
    <property type="match status" value="1"/>
</dbReference>
<sequence>MMYSNERPCLRVLVSLAICGSALSQAVCHTSINIGYDVNRVSGLSGSRSKSNWEWGTHAQALLELHDPNISVFNTNAFPGGQIPNKRTAATDYARSKITTSGNTLTRAGVSAGDPASLGVFAILLGRSESSTYSQAATRQVNELLNRVPRYSNGAISHRYDAVMLWSDFIYMVPPTLAYQAVAVNNPSLLREAVRQITLYREALQDRSTGLWMHIIGSRRDAGTWSTGNGWAAGGIARVLATLKHWPTSSGWTAESQRLVQYGKEIIDGAMRVGPEARSGLLKNYMTQSNSFPEAAGTAMIAASIYRFAVLAPETFATPHYLQWADARRADVVRTVRSDGRLSPVANPYAYLQNSPYSDVSPEAQDFAVFLYTAYRDCVCSGRCRR</sequence>
<reference evidence="3" key="1">
    <citation type="journal article" date="2023" name="Mol. Phylogenet. Evol.">
        <title>Genome-scale phylogeny and comparative genomics of the fungal order Sordariales.</title>
        <authorList>
            <person name="Hensen N."/>
            <person name="Bonometti L."/>
            <person name="Westerberg I."/>
            <person name="Brannstrom I.O."/>
            <person name="Guillou S."/>
            <person name="Cros-Aarteil S."/>
            <person name="Calhoun S."/>
            <person name="Haridas S."/>
            <person name="Kuo A."/>
            <person name="Mondo S."/>
            <person name="Pangilinan J."/>
            <person name="Riley R."/>
            <person name="LaButti K."/>
            <person name="Andreopoulos B."/>
            <person name="Lipzen A."/>
            <person name="Chen C."/>
            <person name="Yan M."/>
            <person name="Daum C."/>
            <person name="Ng V."/>
            <person name="Clum A."/>
            <person name="Steindorff A."/>
            <person name="Ohm R.A."/>
            <person name="Martin F."/>
            <person name="Silar P."/>
            <person name="Natvig D.O."/>
            <person name="Lalanne C."/>
            <person name="Gautier V."/>
            <person name="Ament-Velasquez S.L."/>
            <person name="Kruys A."/>
            <person name="Hutchinson M.I."/>
            <person name="Powell A.J."/>
            <person name="Barry K."/>
            <person name="Miller A.N."/>
            <person name="Grigoriev I.V."/>
            <person name="Debuchy R."/>
            <person name="Gladieux P."/>
            <person name="Hiltunen Thoren M."/>
            <person name="Johannesson H."/>
        </authorList>
    </citation>
    <scope>NUCLEOTIDE SEQUENCE</scope>
    <source>
        <strain evidence="3">CBS 757.83</strain>
    </source>
</reference>
<dbReference type="Proteomes" id="UP001305647">
    <property type="component" value="Unassembled WGS sequence"/>
</dbReference>
<keyword evidence="4" id="KW-1185">Reference proteome</keyword>
<evidence type="ECO:0000256" key="1">
    <source>
        <dbReference type="ARBA" id="ARBA00022801"/>
    </source>
</evidence>
<dbReference type="PANTHER" id="PTHR41814:SF1">
    <property type="entry name" value="CELLULASE"/>
    <property type="match status" value="1"/>
</dbReference>
<dbReference type="GO" id="GO:0016798">
    <property type="term" value="F:hydrolase activity, acting on glycosyl bonds"/>
    <property type="evidence" value="ECO:0007669"/>
    <property type="project" value="UniProtKB-KW"/>
</dbReference>
<dbReference type="Gene3D" id="1.50.10.10">
    <property type="match status" value="1"/>
</dbReference>
<dbReference type="InterPro" id="IPR008928">
    <property type="entry name" value="6-hairpin_glycosidase_sf"/>
</dbReference>
<proteinExistence type="predicted"/>
<protein>
    <submittedName>
        <fullName evidence="3">Six-hairpin glycosidase</fullName>
    </submittedName>
</protein>
<name>A0AAN6T029_9PEZI</name>
<dbReference type="Pfam" id="PF07470">
    <property type="entry name" value="Glyco_hydro_88"/>
    <property type="match status" value="1"/>
</dbReference>
<gene>
    <name evidence="3" type="ORF">N658DRAFT_487878</name>
</gene>
<keyword evidence="2" id="KW-0732">Signal</keyword>
<comment type="caution">
    <text evidence="3">The sequence shown here is derived from an EMBL/GenBank/DDBJ whole genome shotgun (WGS) entry which is preliminary data.</text>
</comment>
<dbReference type="InterPro" id="IPR012341">
    <property type="entry name" value="6hp_glycosidase-like_sf"/>
</dbReference>
<keyword evidence="3" id="KW-0326">Glycosidase</keyword>
<dbReference type="GO" id="GO:0005975">
    <property type="term" value="P:carbohydrate metabolic process"/>
    <property type="evidence" value="ECO:0007669"/>
    <property type="project" value="InterPro"/>
</dbReference>